<dbReference type="InterPro" id="IPR057739">
    <property type="entry name" value="Glyco_hydro_29_N"/>
</dbReference>
<dbReference type="PANTHER" id="PTHR10030">
    <property type="entry name" value="ALPHA-L-FUCOSIDASE"/>
    <property type="match status" value="1"/>
</dbReference>
<evidence type="ECO:0000256" key="5">
    <source>
        <dbReference type="ARBA" id="ARBA00023295"/>
    </source>
</evidence>
<dbReference type="PROSITE" id="PS51257">
    <property type="entry name" value="PROKAR_LIPOPROTEIN"/>
    <property type="match status" value="1"/>
</dbReference>
<dbReference type="GO" id="GO:0005764">
    <property type="term" value="C:lysosome"/>
    <property type="evidence" value="ECO:0007669"/>
    <property type="project" value="TreeGrafter"/>
</dbReference>
<dbReference type="EMBL" id="JACIJJ010000004">
    <property type="protein sequence ID" value="MBB5699450.1"/>
    <property type="molecule type" value="Genomic_DNA"/>
</dbReference>
<dbReference type="PROSITE" id="PS50022">
    <property type="entry name" value="FA58C_3"/>
    <property type="match status" value="2"/>
</dbReference>
<dbReference type="Pfam" id="PF00754">
    <property type="entry name" value="F5_F8_type_C"/>
    <property type="match status" value="2"/>
</dbReference>
<dbReference type="FunFam" id="3.20.20.80:FF:000052">
    <property type="entry name" value="Putative alpha-L-fucosidase 1"/>
    <property type="match status" value="1"/>
</dbReference>
<name>A0A7W9EJX1_9SPHN</name>
<dbReference type="Pfam" id="PF01120">
    <property type="entry name" value="Alpha_L_fucos"/>
    <property type="match status" value="1"/>
</dbReference>
<evidence type="ECO:0000313" key="8">
    <source>
        <dbReference type="Proteomes" id="UP000557739"/>
    </source>
</evidence>
<evidence type="ECO:0000259" key="6">
    <source>
        <dbReference type="PROSITE" id="PS50022"/>
    </source>
</evidence>
<keyword evidence="4 7" id="KW-0378">Hydrolase</keyword>
<dbReference type="InterPro" id="IPR008979">
    <property type="entry name" value="Galactose-bd-like_sf"/>
</dbReference>
<keyword evidence="5 7" id="KW-0326">Glycosidase</keyword>
<dbReference type="GO" id="GO:0006004">
    <property type="term" value="P:fucose metabolic process"/>
    <property type="evidence" value="ECO:0007669"/>
    <property type="project" value="TreeGrafter"/>
</dbReference>
<dbReference type="Gene3D" id="3.20.20.80">
    <property type="entry name" value="Glycosidases"/>
    <property type="match status" value="1"/>
</dbReference>
<organism evidence="7 8">
    <name type="scientific">Sphingomonas yantingensis</name>
    <dbReference type="NCBI Taxonomy" id="1241761"/>
    <lineage>
        <taxon>Bacteria</taxon>
        <taxon>Pseudomonadati</taxon>
        <taxon>Pseudomonadota</taxon>
        <taxon>Alphaproteobacteria</taxon>
        <taxon>Sphingomonadales</taxon>
        <taxon>Sphingomonadaceae</taxon>
        <taxon>Sphingomonas</taxon>
    </lineage>
</organism>
<dbReference type="SUPFAM" id="SSF51445">
    <property type="entry name" value="(Trans)glycosidases"/>
    <property type="match status" value="1"/>
</dbReference>
<feature type="domain" description="F5/8 type C" evidence="6">
    <location>
        <begin position="348"/>
        <end position="486"/>
    </location>
</feature>
<dbReference type="Gene3D" id="2.60.120.260">
    <property type="entry name" value="Galactose-binding domain-like"/>
    <property type="match status" value="2"/>
</dbReference>
<dbReference type="SUPFAM" id="SSF49785">
    <property type="entry name" value="Galactose-binding domain-like"/>
    <property type="match status" value="2"/>
</dbReference>
<dbReference type="Proteomes" id="UP000557739">
    <property type="component" value="Unassembled WGS sequence"/>
</dbReference>
<evidence type="ECO:0000256" key="4">
    <source>
        <dbReference type="ARBA" id="ARBA00022801"/>
    </source>
</evidence>
<evidence type="ECO:0000256" key="1">
    <source>
        <dbReference type="ARBA" id="ARBA00007951"/>
    </source>
</evidence>
<dbReference type="GO" id="GO:0016139">
    <property type="term" value="P:glycoside catabolic process"/>
    <property type="evidence" value="ECO:0007669"/>
    <property type="project" value="TreeGrafter"/>
</dbReference>
<dbReference type="InterPro" id="IPR017853">
    <property type="entry name" value="GH"/>
</dbReference>
<comment type="similarity">
    <text evidence="1">Belongs to the glycosyl hydrolase 29 family.</text>
</comment>
<protein>
    <recommendedName>
        <fullName evidence="2">alpha-L-fucosidase</fullName>
        <ecNumber evidence="2">3.2.1.51</ecNumber>
    </recommendedName>
</protein>
<feature type="domain" description="F5/8 type C" evidence="6">
    <location>
        <begin position="488"/>
        <end position="616"/>
    </location>
</feature>
<keyword evidence="8" id="KW-1185">Reference proteome</keyword>
<dbReference type="SMART" id="SM00812">
    <property type="entry name" value="Alpha_L_fucos"/>
    <property type="match status" value="1"/>
</dbReference>
<dbReference type="InterPro" id="IPR000933">
    <property type="entry name" value="Glyco_hydro_29"/>
</dbReference>
<evidence type="ECO:0000256" key="3">
    <source>
        <dbReference type="ARBA" id="ARBA00022729"/>
    </source>
</evidence>
<dbReference type="GO" id="GO:0004560">
    <property type="term" value="F:alpha-L-fucosidase activity"/>
    <property type="evidence" value="ECO:0007669"/>
    <property type="project" value="UniProtKB-EC"/>
</dbReference>
<reference evidence="7 8" key="1">
    <citation type="submission" date="2020-08" db="EMBL/GenBank/DDBJ databases">
        <title>Genomic Encyclopedia of Type Strains, Phase IV (KMG-IV): sequencing the most valuable type-strain genomes for metagenomic binning, comparative biology and taxonomic classification.</title>
        <authorList>
            <person name="Goeker M."/>
        </authorList>
    </citation>
    <scope>NUCLEOTIDE SEQUENCE [LARGE SCALE GENOMIC DNA]</scope>
    <source>
        <strain evidence="7 8">DSM 27244</strain>
    </source>
</reference>
<dbReference type="InterPro" id="IPR000421">
    <property type="entry name" value="FA58C"/>
</dbReference>
<comment type="caution">
    <text evidence="7">The sequence shown here is derived from an EMBL/GenBank/DDBJ whole genome shotgun (WGS) entry which is preliminary data.</text>
</comment>
<sequence>MTASLSRRTLIAGGAMLGGAACTPVASRSVAGASTPLPPPWGAVPSPRQLRWHDRRFYGFVHFSINTFTDKEWGYGDEDPALFNPTDFDPDQIAAAAKAAGMTGLILTAKHHDGFCLWPTKLTEHCIRNSPYKAGKGDIVGELEAACRRAGLNYGLYLSPWDRNHPEYGRPAYIDYYRATLTELCTRYGKLFEVWFDGANGGDGYYGGARETRLIDAPAYYDWPSIVKLVHDLQPEACTFDPLGADIRWVGNEEGHAADPCWPTMPNEPYTQANGYPGVRGAELWWPAETNVSIRPGWFYHADEDTQVKSPATLMEMFDRSVGHGTTFHLNIPPDRRGRIADRDVASLTAFGDALRGTFAADLAREAVVTASADIGSTAANVVDGDPATFWCAPAGARDASVVLDLPPGRAFDLIELQEWLPLGLRVTRFAIDVADDGGEWRTIAEKAMVGPQRHVRLPQPIAPRRLRFRTVEAEAGPALCRIALYRSVAPRTLPPAVASDPSLISSAGWRIVAASADGGAALFDDNAKTAWQSPAPASVTIDLGRTEALRGFLLTPTRHVDPDAAPPSRWRAETSLDGKSWTAAGEGEFANINYARATQRPAFAGVRQARFLRLHFPVPAVPAPRIAVAGLAGFR</sequence>
<dbReference type="PANTHER" id="PTHR10030:SF37">
    <property type="entry name" value="ALPHA-L-FUCOSIDASE-RELATED"/>
    <property type="match status" value="1"/>
</dbReference>
<evidence type="ECO:0000313" key="7">
    <source>
        <dbReference type="EMBL" id="MBB5699450.1"/>
    </source>
</evidence>
<dbReference type="InterPro" id="IPR006311">
    <property type="entry name" value="TAT_signal"/>
</dbReference>
<gene>
    <name evidence="7" type="ORF">FHR19_002816</name>
</gene>
<keyword evidence="3" id="KW-0732">Signal</keyword>
<dbReference type="AlphaFoldDB" id="A0A7W9EJX1"/>
<evidence type="ECO:0000256" key="2">
    <source>
        <dbReference type="ARBA" id="ARBA00012662"/>
    </source>
</evidence>
<dbReference type="RefSeq" id="WP_184029514.1">
    <property type="nucleotide sequence ID" value="NZ_JACIJJ010000004.1"/>
</dbReference>
<dbReference type="EC" id="3.2.1.51" evidence="2"/>
<proteinExistence type="inferred from homology"/>
<accession>A0A7W9EJX1</accession>
<dbReference type="PROSITE" id="PS51318">
    <property type="entry name" value="TAT"/>
    <property type="match status" value="1"/>
</dbReference>